<reference evidence="1 2" key="1">
    <citation type="submission" date="2016-08" db="EMBL/GenBank/DDBJ databases">
        <authorList>
            <person name="Loux V."/>
            <person name="Rue O."/>
        </authorList>
    </citation>
    <scope>NUCLEOTIDE SEQUENCE [LARGE SCALE GENOMIC DNA]</scope>
    <source>
        <strain evidence="1 2">AFSSA_08CEB44bac</strain>
    </source>
</reference>
<dbReference type="AlphaFoldDB" id="A0AAX2CJN6"/>
<accession>A0AAX2CJN6</accession>
<dbReference type="Proteomes" id="UP000242164">
    <property type="component" value="Unassembled WGS sequence"/>
</dbReference>
<comment type="caution">
    <text evidence="1">The sequence shown here is derived from an EMBL/GenBank/DDBJ whole genome shotgun (WGS) entry which is preliminary data.</text>
</comment>
<dbReference type="Gene3D" id="1.20.1500.10">
    <property type="entry name" value="YheA/YmcA-like"/>
    <property type="match status" value="1"/>
</dbReference>
<dbReference type="InterPro" id="IPR010368">
    <property type="entry name" value="Com_YlbF"/>
</dbReference>
<dbReference type="InterPro" id="IPR052767">
    <property type="entry name" value="Bact_com_dev_regulator"/>
</dbReference>
<gene>
    <name evidence="1" type="ORF">BCB44BAC_02984</name>
</gene>
<protein>
    <submittedName>
        <fullName evidence="1">ComK regulator</fullName>
    </submittedName>
</protein>
<dbReference type="SUPFAM" id="SSF158622">
    <property type="entry name" value="YheA/YmcA-like"/>
    <property type="match status" value="1"/>
</dbReference>
<sequence>MIVATLESVLILDKAEQLAQAVVYSDIAENYRKCFKDLQEDSEAQELIRQFAAMKERYEEVRRFGKYHPDYAFVSKKMRELKRSVDLHDKIAAFKKAESNLQKLLDEVSVVIGSEVSSSIKVPTGNPFFDAGGCGGGCGSGGSCGCKKTG</sequence>
<evidence type="ECO:0000313" key="1">
    <source>
        <dbReference type="EMBL" id="SCL98267.1"/>
    </source>
</evidence>
<name>A0AAX2CJN6_9BACI</name>
<dbReference type="InterPro" id="IPR023378">
    <property type="entry name" value="YheA/YmcA-like_dom_sf"/>
</dbReference>
<dbReference type="RefSeq" id="WP_048721913.1">
    <property type="nucleotide sequence ID" value="NZ_CP024096.1"/>
</dbReference>
<evidence type="ECO:0000313" key="2">
    <source>
        <dbReference type="Proteomes" id="UP000242164"/>
    </source>
</evidence>
<proteinExistence type="predicted"/>
<organism evidence="1 2">
    <name type="scientific">Bacillus cytotoxicus</name>
    <dbReference type="NCBI Taxonomy" id="580165"/>
    <lineage>
        <taxon>Bacteria</taxon>
        <taxon>Bacillati</taxon>
        <taxon>Bacillota</taxon>
        <taxon>Bacilli</taxon>
        <taxon>Bacillales</taxon>
        <taxon>Bacillaceae</taxon>
        <taxon>Bacillus</taxon>
        <taxon>Bacillus cereus group</taxon>
    </lineage>
</organism>
<dbReference type="PANTHER" id="PTHR38448:SF2">
    <property type="entry name" value="REGULATORY PROTEIN YLBF"/>
    <property type="match status" value="1"/>
</dbReference>
<dbReference type="EMBL" id="FMIK01000040">
    <property type="protein sequence ID" value="SCL98267.1"/>
    <property type="molecule type" value="Genomic_DNA"/>
</dbReference>
<dbReference type="Pfam" id="PF06133">
    <property type="entry name" value="Com_YlbF"/>
    <property type="match status" value="1"/>
</dbReference>
<dbReference type="PANTHER" id="PTHR38448">
    <property type="entry name" value="REGULATORY PROTEIN YLBF-RELATED"/>
    <property type="match status" value="1"/>
</dbReference>